<reference evidence="1 2" key="1">
    <citation type="submission" date="2019-02" db="EMBL/GenBank/DDBJ databases">
        <title>Deep-cultivation of Planctomycetes and their phenomic and genomic characterization uncovers novel biology.</title>
        <authorList>
            <person name="Wiegand S."/>
            <person name="Jogler M."/>
            <person name="Boedeker C."/>
            <person name="Pinto D."/>
            <person name="Vollmers J."/>
            <person name="Rivas-Marin E."/>
            <person name="Kohn T."/>
            <person name="Peeters S.H."/>
            <person name="Heuer A."/>
            <person name="Rast P."/>
            <person name="Oberbeckmann S."/>
            <person name="Bunk B."/>
            <person name="Jeske O."/>
            <person name="Meyerdierks A."/>
            <person name="Storesund J.E."/>
            <person name="Kallscheuer N."/>
            <person name="Luecker S."/>
            <person name="Lage O.M."/>
            <person name="Pohl T."/>
            <person name="Merkel B.J."/>
            <person name="Hornburger P."/>
            <person name="Mueller R.-W."/>
            <person name="Bruemmer F."/>
            <person name="Labrenz M."/>
            <person name="Spormann A.M."/>
            <person name="Op den Camp H."/>
            <person name="Overmann J."/>
            <person name="Amann R."/>
            <person name="Jetten M.S.M."/>
            <person name="Mascher T."/>
            <person name="Medema M.H."/>
            <person name="Devos D.P."/>
            <person name="Kaster A.-K."/>
            <person name="Ovreas L."/>
            <person name="Rohde M."/>
            <person name="Galperin M.Y."/>
            <person name="Jogler C."/>
        </authorList>
    </citation>
    <scope>NUCLEOTIDE SEQUENCE [LARGE SCALE GENOMIC DNA]</scope>
    <source>
        <strain evidence="1 2">Mal4</strain>
    </source>
</reference>
<name>A0A517Z0B9_9PLAN</name>
<dbReference type="PANTHER" id="PTHR36452">
    <property type="entry name" value="CHROMOSOME 12, WHOLE GENOME SHOTGUN SEQUENCE"/>
    <property type="match status" value="1"/>
</dbReference>
<organism evidence="1 2">
    <name type="scientific">Maioricimonas rarisocia</name>
    <dbReference type="NCBI Taxonomy" id="2528026"/>
    <lineage>
        <taxon>Bacteria</taxon>
        <taxon>Pseudomonadati</taxon>
        <taxon>Planctomycetota</taxon>
        <taxon>Planctomycetia</taxon>
        <taxon>Planctomycetales</taxon>
        <taxon>Planctomycetaceae</taxon>
        <taxon>Maioricimonas</taxon>
    </lineage>
</organism>
<dbReference type="PIRSF" id="PIRSF028451">
    <property type="entry name" value="UCP028451"/>
    <property type="match status" value="1"/>
</dbReference>
<sequence length="230" mass="25960">MSDGFSGFPPELLQFLSDLARNNDRDWFDANRDRYEEHLVGPAMAYITAMQKPLARLAPALTARPTRVGGSLMRIHRDVRFSKDKSPYKTNVGIQFRHLDGKDVHAPGFYLHIEPDQAFFGVGIWHPDGETLRAIRTAIAERPADWKKAKTAKAFRSRYQLAGDSLKRAPKDFDPDHPQIEDLKRKDFIAIQELDPATLTAPGFVAESTDALKSARPFMRFLCEATGVAY</sequence>
<gene>
    <name evidence="1" type="ORF">Mal4_01410</name>
</gene>
<dbReference type="AlphaFoldDB" id="A0A517Z0B9"/>
<evidence type="ECO:0000313" key="2">
    <source>
        <dbReference type="Proteomes" id="UP000320496"/>
    </source>
</evidence>
<dbReference type="Proteomes" id="UP000320496">
    <property type="component" value="Chromosome"/>
</dbReference>
<dbReference type="KEGG" id="mri:Mal4_01410"/>
<proteinExistence type="predicted"/>
<dbReference type="PANTHER" id="PTHR36452:SF1">
    <property type="entry name" value="DUF2461 DOMAIN-CONTAINING PROTEIN"/>
    <property type="match status" value="1"/>
</dbReference>
<evidence type="ECO:0008006" key="3">
    <source>
        <dbReference type="Google" id="ProtNLM"/>
    </source>
</evidence>
<protein>
    <recommendedName>
        <fullName evidence="3">TIGR02453 family protein</fullName>
    </recommendedName>
</protein>
<dbReference type="NCBIfam" id="TIGR02453">
    <property type="entry name" value="TIGR02453 family protein"/>
    <property type="match status" value="1"/>
</dbReference>
<dbReference type="RefSeq" id="WP_145366555.1">
    <property type="nucleotide sequence ID" value="NZ_CP036275.1"/>
</dbReference>
<evidence type="ECO:0000313" key="1">
    <source>
        <dbReference type="EMBL" id="QDU35859.1"/>
    </source>
</evidence>
<dbReference type="InterPro" id="IPR015996">
    <property type="entry name" value="UCP028451"/>
</dbReference>
<dbReference type="EMBL" id="CP036275">
    <property type="protein sequence ID" value="QDU35859.1"/>
    <property type="molecule type" value="Genomic_DNA"/>
</dbReference>
<dbReference type="InterPro" id="IPR012808">
    <property type="entry name" value="CHP02453"/>
</dbReference>
<accession>A0A517Z0B9</accession>
<keyword evidence="2" id="KW-1185">Reference proteome</keyword>
<dbReference type="Pfam" id="PF09365">
    <property type="entry name" value="DUF2461"/>
    <property type="match status" value="1"/>
</dbReference>
<dbReference type="OrthoDB" id="9794241at2"/>